<proteinExistence type="predicted"/>
<evidence type="ECO:0000259" key="1">
    <source>
        <dbReference type="Pfam" id="PF04954"/>
    </source>
</evidence>
<dbReference type="Proteomes" id="UP001164706">
    <property type="component" value="Chromosome"/>
</dbReference>
<dbReference type="InterPro" id="IPR039261">
    <property type="entry name" value="FNR_nucleotide-bd"/>
</dbReference>
<dbReference type="Gene3D" id="2.40.30.10">
    <property type="entry name" value="Translation factors"/>
    <property type="match status" value="1"/>
</dbReference>
<dbReference type="Pfam" id="PF04954">
    <property type="entry name" value="SIP"/>
    <property type="match status" value="1"/>
</dbReference>
<feature type="domain" description="SIP-like Rossmann fold" evidence="1">
    <location>
        <begin position="141"/>
        <end position="267"/>
    </location>
</feature>
<sequence length="267" mass="27788">MPFTLARHPAVVVPRPVMLAGRTELAPGFVRLRLAEGEPGALEGFDAPGSGDHFRIVVALDAEGRPAGAASTYTAVAWQVASEPRWVDMDVVLHDDHADAAGESSPEPRAGVARWAAAAPIGAPAVIAGPKGSVLMTGRPERVLLAGDDTAVPALRRYLGMLGPSTRGELLLETRHDPAALGLEVPAGVELSILPPVPHEPGAAIAAALTDRPRPLPAPVAGDPDTAAHDVFVFVCAEQSVVAPARAMLARWGIPVESAVVKGYWKR</sequence>
<protein>
    <submittedName>
        <fullName evidence="2">Siderophore-interacting protein</fullName>
    </submittedName>
</protein>
<dbReference type="CDD" id="cd06193">
    <property type="entry name" value="siderophore_interacting"/>
    <property type="match status" value="1"/>
</dbReference>
<name>A0A9E8MJ24_9MICO</name>
<dbReference type="KEGG" id="mdb:OVN18_07835"/>
<dbReference type="EMBL" id="CP113089">
    <property type="protein sequence ID" value="WAB80485.1"/>
    <property type="molecule type" value="Genomic_DNA"/>
</dbReference>
<evidence type="ECO:0000313" key="2">
    <source>
        <dbReference type="EMBL" id="WAB80485.1"/>
    </source>
</evidence>
<dbReference type="InterPro" id="IPR039374">
    <property type="entry name" value="SIP_fam"/>
</dbReference>
<dbReference type="PANTHER" id="PTHR30157">
    <property type="entry name" value="FERRIC REDUCTASE, NADPH-DEPENDENT"/>
    <property type="match status" value="1"/>
</dbReference>
<dbReference type="AlphaFoldDB" id="A0A9E8MJ24"/>
<dbReference type="RefSeq" id="WP_267780151.1">
    <property type="nucleotide sequence ID" value="NZ_CP113089.1"/>
</dbReference>
<accession>A0A9E8MJ24</accession>
<dbReference type="InterPro" id="IPR007037">
    <property type="entry name" value="SIP_rossman_dom"/>
</dbReference>
<organism evidence="2 3">
    <name type="scientific">Microcella daejeonensis</name>
    <dbReference type="NCBI Taxonomy" id="2994971"/>
    <lineage>
        <taxon>Bacteria</taxon>
        <taxon>Bacillati</taxon>
        <taxon>Actinomycetota</taxon>
        <taxon>Actinomycetes</taxon>
        <taxon>Micrococcales</taxon>
        <taxon>Microbacteriaceae</taxon>
        <taxon>Microcella</taxon>
    </lineage>
</organism>
<dbReference type="Gene3D" id="3.40.50.80">
    <property type="entry name" value="Nucleotide-binding domain of ferredoxin-NADP reductase (FNR) module"/>
    <property type="match status" value="1"/>
</dbReference>
<gene>
    <name evidence="2" type="ORF">OVN18_07835</name>
</gene>
<evidence type="ECO:0000313" key="3">
    <source>
        <dbReference type="Proteomes" id="UP001164706"/>
    </source>
</evidence>
<keyword evidence="3" id="KW-1185">Reference proteome</keyword>
<reference evidence="2" key="1">
    <citation type="submission" date="2022-11" db="EMBL/GenBank/DDBJ databases">
        <title>Description of Microcella daejonensis nov. sp, isolated from riverside soil.</title>
        <authorList>
            <person name="Molina K.M."/>
            <person name="Kim S.B."/>
        </authorList>
    </citation>
    <scope>NUCLEOTIDE SEQUENCE</scope>
    <source>
        <strain evidence="2">MMS21-STM12</strain>
    </source>
</reference>
<dbReference type="PANTHER" id="PTHR30157:SF0">
    <property type="entry name" value="NADPH-DEPENDENT FERRIC-CHELATE REDUCTASE"/>
    <property type="match status" value="1"/>
</dbReference>